<dbReference type="Proteomes" id="UP000324853">
    <property type="component" value="Unassembled WGS sequence"/>
</dbReference>
<reference evidence="1 2" key="1">
    <citation type="submission" date="2019-08" db="EMBL/GenBank/DDBJ databases">
        <title>Bradyrhizobium hipponensis sp. nov., a rhizobium isolated from a Lupinus angustifolius root nodule in Tunisia.</title>
        <authorList>
            <person name="Off K."/>
            <person name="Rejili M."/>
            <person name="Mars M."/>
            <person name="Brachmann A."/>
            <person name="Marin M."/>
        </authorList>
    </citation>
    <scope>NUCLEOTIDE SEQUENCE [LARGE SCALE GENOMIC DNA]</scope>
    <source>
        <strain evidence="1 2">CTAW11</strain>
    </source>
</reference>
<accession>A0A5S4W4T9</accession>
<dbReference type="EMBL" id="VSSR01000060">
    <property type="protein sequence ID" value="TYL76607.1"/>
    <property type="molecule type" value="Genomic_DNA"/>
</dbReference>
<keyword evidence="2" id="KW-1185">Reference proteome</keyword>
<evidence type="ECO:0000313" key="2">
    <source>
        <dbReference type="Proteomes" id="UP000324853"/>
    </source>
</evidence>
<organism evidence="1 2">
    <name type="scientific">Bradyrhizobium cytisi</name>
    <dbReference type="NCBI Taxonomy" id="515489"/>
    <lineage>
        <taxon>Bacteria</taxon>
        <taxon>Pseudomonadati</taxon>
        <taxon>Pseudomonadota</taxon>
        <taxon>Alphaproteobacteria</taxon>
        <taxon>Hyphomicrobiales</taxon>
        <taxon>Nitrobacteraceae</taxon>
        <taxon>Bradyrhizobium</taxon>
    </lineage>
</organism>
<comment type="caution">
    <text evidence="1">The sequence shown here is derived from an EMBL/GenBank/DDBJ whole genome shotgun (WGS) entry which is preliminary data.</text>
</comment>
<gene>
    <name evidence="1" type="ORF">FXB38_31160</name>
</gene>
<sequence>MLNESLPQIRLHRNNIHRYRRLLKTRLTEIERQYIERRLAEEQSALDSLAAAAFPVSIFASKAPIDTGAAQ</sequence>
<name>A0A5S4W4T9_9BRAD</name>
<dbReference type="AlphaFoldDB" id="A0A5S4W4T9"/>
<dbReference type="OrthoDB" id="8240669at2"/>
<proteinExistence type="predicted"/>
<protein>
    <submittedName>
        <fullName evidence="1">Uncharacterized protein</fullName>
    </submittedName>
</protein>
<evidence type="ECO:0000313" key="1">
    <source>
        <dbReference type="EMBL" id="TYL76607.1"/>
    </source>
</evidence>